<dbReference type="EMBL" id="JABDJR010000314">
    <property type="protein sequence ID" value="NNF06681.1"/>
    <property type="molecule type" value="Genomic_DNA"/>
</dbReference>
<comment type="caution">
    <text evidence="5">The sequence shown here is derived from an EMBL/GenBank/DDBJ whole genome shotgun (WGS) entry which is preliminary data.</text>
</comment>
<feature type="region of interest" description="Disordered" evidence="4">
    <location>
        <begin position="37"/>
        <end position="60"/>
    </location>
</feature>
<dbReference type="Pfam" id="PF14559">
    <property type="entry name" value="TPR_19"/>
    <property type="match status" value="1"/>
</dbReference>
<dbReference type="Gene3D" id="1.25.40.10">
    <property type="entry name" value="Tetratricopeptide repeat domain"/>
    <property type="match status" value="2"/>
</dbReference>
<feature type="repeat" description="TPR" evidence="3">
    <location>
        <begin position="148"/>
        <end position="181"/>
    </location>
</feature>
<evidence type="ECO:0000256" key="3">
    <source>
        <dbReference type="PROSITE-ProRule" id="PRU00339"/>
    </source>
</evidence>
<keyword evidence="2 3" id="KW-0802">TPR repeat</keyword>
<dbReference type="PANTHER" id="PTHR44943">
    <property type="entry name" value="CELLULOSE SYNTHASE OPERON PROTEIN C"/>
    <property type="match status" value="1"/>
</dbReference>
<dbReference type="PANTHER" id="PTHR44943:SF8">
    <property type="entry name" value="TPR REPEAT-CONTAINING PROTEIN MJ0263"/>
    <property type="match status" value="1"/>
</dbReference>
<accession>A0A7Y2H265</accession>
<organism evidence="5 6">
    <name type="scientific">Eiseniibacteriota bacterium</name>
    <dbReference type="NCBI Taxonomy" id="2212470"/>
    <lineage>
        <taxon>Bacteria</taxon>
        <taxon>Candidatus Eiseniibacteriota</taxon>
    </lineage>
</organism>
<reference evidence="5 6" key="1">
    <citation type="submission" date="2020-03" db="EMBL/GenBank/DDBJ databases">
        <title>Metabolic flexibility allows generalist bacteria to become dominant in a frequently disturbed ecosystem.</title>
        <authorList>
            <person name="Chen Y.-J."/>
            <person name="Leung P.M."/>
            <person name="Bay S.K."/>
            <person name="Hugenholtz P."/>
            <person name="Kessler A.J."/>
            <person name="Shelley G."/>
            <person name="Waite D.W."/>
            <person name="Cook P.L."/>
            <person name="Greening C."/>
        </authorList>
    </citation>
    <scope>NUCLEOTIDE SEQUENCE [LARGE SCALE GENOMIC DNA]</scope>
    <source>
        <strain evidence="5">SS_bin_28</strain>
    </source>
</reference>
<gene>
    <name evidence="5" type="ORF">HKN21_07970</name>
</gene>
<evidence type="ECO:0000313" key="6">
    <source>
        <dbReference type="Proteomes" id="UP000547674"/>
    </source>
</evidence>
<keyword evidence="1" id="KW-0677">Repeat</keyword>
<name>A0A7Y2H265_UNCEI</name>
<dbReference type="PROSITE" id="PS50005">
    <property type="entry name" value="TPR"/>
    <property type="match status" value="4"/>
</dbReference>
<evidence type="ECO:0000256" key="2">
    <source>
        <dbReference type="ARBA" id="ARBA00022803"/>
    </source>
</evidence>
<feature type="compositionally biased region" description="Basic and acidic residues" evidence="4">
    <location>
        <begin position="46"/>
        <end position="56"/>
    </location>
</feature>
<feature type="repeat" description="TPR" evidence="3">
    <location>
        <begin position="182"/>
        <end position="215"/>
    </location>
</feature>
<dbReference type="SUPFAM" id="SSF48452">
    <property type="entry name" value="TPR-like"/>
    <property type="match status" value="1"/>
</dbReference>
<feature type="repeat" description="TPR" evidence="3">
    <location>
        <begin position="80"/>
        <end position="113"/>
    </location>
</feature>
<dbReference type="Pfam" id="PF13414">
    <property type="entry name" value="TPR_11"/>
    <property type="match status" value="1"/>
</dbReference>
<dbReference type="InterPro" id="IPR011990">
    <property type="entry name" value="TPR-like_helical_dom_sf"/>
</dbReference>
<proteinExistence type="predicted"/>
<evidence type="ECO:0000256" key="4">
    <source>
        <dbReference type="SAM" id="MobiDB-lite"/>
    </source>
</evidence>
<dbReference type="InterPro" id="IPR019734">
    <property type="entry name" value="TPR_rpt"/>
</dbReference>
<feature type="repeat" description="TPR" evidence="3">
    <location>
        <begin position="114"/>
        <end position="147"/>
    </location>
</feature>
<protein>
    <submittedName>
        <fullName evidence="5">Tetratricopeptide repeat protein</fullName>
    </submittedName>
</protein>
<dbReference type="PROSITE" id="PS51257">
    <property type="entry name" value="PROKAR_LIPOPROTEIN"/>
    <property type="match status" value="1"/>
</dbReference>
<dbReference type="Proteomes" id="UP000547674">
    <property type="component" value="Unassembled WGS sequence"/>
</dbReference>
<evidence type="ECO:0000313" key="5">
    <source>
        <dbReference type="EMBL" id="NNF06681.1"/>
    </source>
</evidence>
<dbReference type="SMART" id="SM00028">
    <property type="entry name" value="TPR"/>
    <property type="match status" value="5"/>
</dbReference>
<dbReference type="InterPro" id="IPR013105">
    <property type="entry name" value="TPR_2"/>
</dbReference>
<sequence>MSKIRFQLAGVIFLVGLLGCSGGEKNEAHNRAELQTPASKIPNKPNKKEKAWKDRYSGVPPAGDPRLKDLSYLQRLEPSAETEVAIGDYFLFEAQPDSAADHYQLALNHDPKNLVAMNRLATALQRLGEMKKAEESLLAAIELDPFYIHSHINLGTLNMRQNRYEKAISEYRLATTIDSTNAVVWFNLGLAYQKSEMNNPAIRAYQKAMEIDPDDPKPWEQTGWIHYGSKLYKGARECWTEALQRDPNNERLKSALSQLEAYRDSTNTP</sequence>
<dbReference type="PROSITE" id="PS50293">
    <property type="entry name" value="TPR_REGION"/>
    <property type="match status" value="1"/>
</dbReference>
<dbReference type="InterPro" id="IPR051685">
    <property type="entry name" value="Ycf3/AcsC/BcsC/TPR_MFPF"/>
</dbReference>
<evidence type="ECO:0000256" key="1">
    <source>
        <dbReference type="ARBA" id="ARBA00022737"/>
    </source>
</evidence>
<dbReference type="Pfam" id="PF07719">
    <property type="entry name" value="TPR_2"/>
    <property type="match status" value="1"/>
</dbReference>
<dbReference type="AlphaFoldDB" id="A0A7Y2H265"/>